<feature type="compositionally biased region" description="Polar residues" evidence="4">
    <location>
        <begin position="639"/>
        <end position="657"/>
    </location>
</feature>
<feature type="compositionally biased region" description="Polar residues" evidence="4">
    <location>
        <begin position="608"/>
        <end position="622"/>
    </location>
</feature>
<feature type="compositionally biased region" description="Basic and acidic residues" evidence="4">
    <location>
        <begin position="959"/>
        <end position="969"/>
    </location>
</feature>
<evidence type="ECO:0000256" key="3">
    <source>
        <dbReference type="ARBA" id="ARBA00022801"/>
    </source>
</evidence>
<evidence type="ECO:0000256" key="1">
    <source>
        <dbReference type="ARBA" id="ARBA00009085"/>
    </source>
</evidence>
<evidence type="ECO:0000256" key="2">
    <source>
        <dbReference type="ARBA" id="ARBA00022786"/>
    </source>
</evidence>
<feature type="domain" description="USP" evidence="5">
    <location>
        <begin position="21"/>
        <end position="345"/>
    </location>
</feature>
<dbReference type="Pfam" id="PF00443">
    <property type="entry name" value="UCH"/>
    <property type="match status" value="1"/>
</dbReference>
<dbReference type="Gene3D" id="3.90.70.10">
    <property type="entry name" value="Cysteine proteinases"/>
    <property type="match status" value="1"/>
</dbReference>
<protein>
    <submittedName>
        <fullName evidence="6">Inactive ubiquitin carboxyl-terminal hydrolase 54-like</fullName>
    </submittedName>
</protein>
<feature type="compositionally biased region" description="Polar residues" evidence="4">
    <location>
        <begin position="692"/>
        <end position="702"/>
    </location>
</feature>
<name>A0A6F9DX03_9ASCI</name>
<feature type="compositionally biased region" description="Low complexity" evidence="4">
    <location>
        <begin position="593"/>
        <end position="607"/>
    </location>
</feature>
<dbReference type="InterPro" id="IPR038765">
    <property type="entry name" value="Papain-like_cys_pep_sf"/>
</dbReference>
<dbReference type="SUPFAM" id="SSF54001">
    <property type="entry name" value="Cysteine proteinases"/>
    <property type="match status" value="1"/>
</dbReference>
<evidence type="ECO:0000313" key="6">
    <source>
        <dbReference type="EMBL" id="CAB3267568.1"/>
    </source>
</evidence>
<dbReference type="FunFam" id="3.90.70.10:FF:000041">
    <property type="entry name" value="Inactive ubiquitin carboxyl-terminal hydrolase 53"/>
    <property type="match status" value="1"/>
</dbReference>
<feature type="compositionally biased region" description="Low complexity" evidence="4">
    <location>
        <begin position="880"/>
        <end position="893"/>
    </location>
</feature>
<dbReference type="EMBL" id="LR791706">
    <property type="protein sequence ID" value="CAB3267568.1"/>
    <property type="molecule type" value="mRNA"/>
</dbReference>
<feature type="region of interest" description="Disordered" evidence="4">
    <location>
        <begin position="593"/>
        <end position="704"/>
    </location>
</feature>
<evidence type="ECO:0000256" key="4">
    <source>
        <dbReference type="SAM" id="MobiDB-lite"/>
    </source>
</evidence>
<feature type="compositionally biased region" description="Polar residues" evidence="4">
    <location>
        <begin position="943"/>
        <end position="955"/>
    </location>
</feature>
<feature type="compositionally biased region" description="Low complexity" evidence="4">
    <location>
        <begin position="1380"/>
        <end position="1391"/>
    </location>
</feature>
<feature type="compositionally biased region" description="Low complexity" evidence="4">
    <location>
        <begin position="1303"/>
        <end position="1314"/>
    </location>
</feature>
<feature type="region of interest" description="Disordered" evidence="4">
    <location>
        <begin position="862"/>
        <end position="1113"/>
    </location>
</feature>
<dbReference type="PANTHER" id="PTHR22975">
    <property type="entry name" value="UBIQUITIN SPECIFIC PROTEINASE"/>
    <property type="match status" value="1"/>
</dbReference>
<dbReference type="GO" id="GO:0004843">
    <property type="term" value="F:cysteine-type deubiquitinase activity"/>
    <property type="evidence" value="ECO:0007669"/>
    <property type="project" value="InterPro"/>
</dbReference>
<dbReference type="PROSITE" id="PS50235">
    <property type="entry name" value="USP_3"/>
    <property type="match status" value="1"/>
</dbReference>
<dbReference type="InterPro" id="IPR028889">
    <property type="entry name" value="USP"/>
</dbReference>
<sequence length="1439" mass="159403">MPMFKKGRERMMSTVSIAANKGLLNEPGENNCFLNSAIQVLWHLDVFRRSFRTLHGHACMGPSCIFCALKDIFQQFQHSKAQALPPNVLRSALAETFQQQNRFQMGFMDDAAECFENILLRLHVHIGNTVREDVCTASHCIPHQKFGLSLVEQCVCSSCGATSEPLPFIEMVHYVSATALCTEDEYTRHRYGTSASSQMFGKLVRVAGGWGEKRSCPSECGARVDMRKVLMNCPDVVSIGIVWDSEVPQVQNIIDLVHALGTTLRLADLFHTVVDERASQMELYLVGMVCYYGKHYSTFFFHTKLRKWVYFDDAQVSEVGKRWINVVDKCIKGHHQPLLLLYANPNATTISNATAPKDITMLPGYMDQLNGGYDYASNIPPVKEVDSLSSDSASFAEEENSGTESMQATSIPTAPPARSKPESKPPQHIVQPHQASTRPVEKSHGKKSAVKSDPKPVSIGKSPPAPKPTPVLSAPKPLPVALPNPIQPEQVVRVRKPATSEAAPVEVQPKKPMFQWKMASEKTQNTGVKVGHYVEPQPATWTKYKPYPQGKKVYIQRPKVEANPLPPSQSPLQQQTKDVSVVAVESQGMASFAITSRQSDASSSANSTPHQTPPKQHVASRNSVDKTDRQSPVSKLRRTSQTSASSIGTVSLASSHAESIASRPTVPSPVPSLAERPQQATKPELNPPEAVQSKTEQPTDPVQNEKAVLLLRDAEDRFEQSRLADTRMDYSTALQLCLEATKLIETVLLMQDVPTQCMLRARIKHGECVNKARILQRRKNIRMKARDQEVVGDRSSMTEADRHMTQATNSVPASVEYEDGKVDLVKEMETKDDQNLINFDKPGVTSLQHQVNQIYENHNQLRSHPEYRPPVGLVPKQPPVASNANNNNSSNVSDIKRSQSPAPSNSSDPGGETSQERTKIFVWKRPEDEEDAVEVKGRRRPPSQGTMTPNVSSPNVRAPPEDRNPRRLVSESNLRGPHPRDATINKKSSSGSVDREIEDNMKTMTLNPSHRFRSRTPTPQAGNDVVPISQHRRSKTPTPMSNKELMRLRHTNRGPANDQRQRPKSAYSGGTSSDSQKSEDLTENGPVAPPRRRSNKSNSDTESPTAERPSSAMGIPFAYPAWQQQNNAMMSMPYNPAMFSPTYYPYMYEMWQYYNSLTPEQKKVLSAMPMANQPQIFPVSSPMTAPSTMKAAYLENLKIQLGKNLRNFTNSIDKIPDPNRNNTNIYEANKPKPVGKSEPDTRPQRDSLNRSARMPSRRPPVESRPNSKYGPQRPGTTSPPQPPNSGFQGRRPDQDAKHHHQQNHPNPQSSSSSHTKLQNPEINRSTREGMMKWADEAKKRAPGPGIPPEFRSKLIHDFANRSRRGEPPAGVANNSGAVPSGGKPVSGAPSSGSGGDHECELCGLVKVPPSAKYCASCKAYLSRFKPTVNSIRSGEKTTT</sequence>
<dbReference type="GO" id="GO:0016579">
    <property type="term" value="P:protein deubiquitination"/>
    <property type="evidence" value="ECO:0007669"/>
    <property type="project" value="InterPro"/>
</dbReference>
<dbReference type="PANTHER" id="PTHR22975:SF9">
    <property type="entry name" value="ECHINUS SPLICE FORM 3"/>
    <property type="match status" value="1"/>
</dbReference>
<feature type="region of interest" description="Disordered" evidence="4">
    <location>
        <begin position="386"/>
        <end position="484"/>
    </location>
</feature>
<feature type="compositionally biased region" description="Basic and acidic residues" evidence="4">
    <location>
        <begin position="1235"/>
        <end position="1248"/>
    </location>
</feature>
<dbReference type="InterPro" id="IPR052398">
    <property type="entry name" value="Ubiquitin_hydrolase_53/54"/>
</dbReference>
<comment type="similarity">
    <text evidence="1">Belongs to the peptidase C19 family.</text>
</comment>
<feature type="region of interest" description="Disordered" evidence="4">
    <location>
        <begin position="555"/>
        <end position="581"/>
    </location>
</feature>
<dbReference type="InterPro" id="IPR001394">
    <property type="entry name" value="Peptidase_C19_UCH"/>
</dbReference>
<organism evidence="6">
    <name type="scientific">Phallusia mammillata</name>
    <dbReference type="NCBI Taxonomy" id="59560"/>
    <lineage>
        <taxon>Eukaryota</taxon>
        <taxon>Metazoa</taxon>
        <taxon>Chordata</taxon>
        <taxon>Tunicata</taxon>
        <taxon>Ascidiacea</taxon>
        <taxon>Phlebobranchia</taxon>
        <taxon>Ascidiidae</taxon>
        <taxon>Phallusia</taxon>
    </lineage>
</organism>
<feature type="compositionally biased region" description="Basic and acidic residues" evidence="4">
    <location>
        <begin position="1350"/>
        <end position="1366"/>
    </location>
</feature>
<feature type="compositionally biased region" description="Polar residues" evidence="4">
    <location>
        <begin position="898"/>
        <end position="908"/>
    </location>
</feature>
<gene>
    <name evidence="6" type="primary">Usp54</name>
</gene>
<feature type="region of interest" description="Disordered" evidence="4">
    <location>
        <begin position="1210"/>
        <end position="1320"/>
    </location>
</feature>
<dbReference type="CDD" id="cd02257">
    <property type="entry name" value="Peptidase_C19"/>
    <property type="match status" value="1"/>
</dbReference>
<accession>A0A6F9DX03</accession>
<reference evidence="6" key="1">
    <citation type="submission" date="2020-04" db="EMBL/GenBank/DDBJ databases">
        <authorList>
            <person name="Neveu A P."/>
        </authorList>
    </citation>
    <scope>NUCLEOTIDE SEQUENCE</scope>
    <source>
        <tissue evidence="6">Whole embryo</tissue>
    </source>
</reference>
<feature type="compositionally biased region" description="Polar residues" evidence="4">
    <location>
        <begin position="402"/>
        <end position="412"/>
    </location>
</feature>
<proteinExistence type="evidence at transcript level"/>
<keyword evidence="2" id="KW-0833">Ubl conjugation pathway</keyword>
<feature type="region of interest" description="Disordered" evidence="4">
    <location>
        <begin position="1337"/>
        <end position="1401"/>
    </location>
</feature>
<keyword evidence="3 6" id="KW-0378">Hydrolase</keyword>
<feature type="compositionally biased region" description="Basic and acidic residues" evidence="4">
    <location>
        <begin position="914"/>
        <end position="927"/>
    </location>
</feature>
<evidence type="ECO:0000259" key="5">
    <source>
        <dbReference type="PROSITE" id="PS50235"/>
    </source>
</evidence>